<dbReference type="InterPro" id="IPR016677">
    <property type="entry name" value="UCP016817_carboligase"/>
</dbReference>
<dbReference type="GO" id="GO:0005524">
    <property type="term" value="F:ATP binding"/>
    <property type="evidence" value="ECO:0007669"/>
    <property type="project" value="UniProtKB-UniRule"/>
</dbReference>
<accession>A0A076LGF5</accession>
<dbReference type="GO" id="GO:0046872">
    <property type="term" value="F:metal ion binding"/>
    <property type="evidence" value="ECO:0007669"/>
    <property type="project" value="InterPro"/>
</dbReference>
<dbReference type="GO" id="GO:0043774">
    <property type="term" value="F:coenzyme F420-2 alpha-glutamyl ligase activity"/>
    <property type="evidence" value="ECO:0007669"/>
    <property type="project" value="TreeGrafter"/>
</dbReference>
<evidence type="ECO:0000313" key="3">
    <source>
        <dbReference type="EMBL" id="AIJ05962.1"/>
    </source>
</evidence>
<dbReference type="PANTHER" id="PTHR21621">
    <property type="entry name" value="RIBOSOMAL PROTEIN S6 MODIFICATION PROTEIN"/>
    <property type="match status" value="1"/>
</dbReference>
<evidence type="ECO:0000313" key="4">
    <source>
        <dbReference type="Proteomes" id="UP000028781"/>
    </source>
</evidence>
<evidence type="ECO:0000256" key="1">
    <source>
        <dbReference type="PROSITE-ProRule" id="PRU00409"/>
    </source>
</evidence>
<dbReference type="HOGENOM" id="CLU_057102_0_0_2"/>
<feature type="domain" description="ATP-grasp" evidence="2">
    <location>
        <begin position="138"/>
        <end position="310"/>
    </location>
</feature>
<reference evidence="3 4" key="1">
    <citation type="journal article" date="2015" name="Int. J. Syst. Evol. Microbiol.">
        <title>M ethanocaldococcus bathoardescens sp. nov., a hyperthermophilic methanogen isolated from a volcanically active deep-sea hydrothermal vent.</title>
        <authorList>
            <person name="Stewart L.C."/>
            <person name="Jung J.H."/>
            <person name="Kim Y.T."/>
            <person name="Kwon S.W."/>
            <person name="Park C.S."/>
            <person name="Holden J.F."/>
        </authorList>
    </citation>
    <scope>NUCLEOTIDE SEQUENCE [LARGE SCALE GENOMIC DNA]</scope>
    <source>
        <strain evidence="3 4">JH146</strain>
    </source>
</reference>
<dbReference type="GO" id="GO:0005737">
    <property type="term" value="C:cytoplasm"/>
    <property type="evidence" value="ECO:0007669"/>
    <property type="project" value="TreeGrafter"/>
</dbReference>
<dbReference type="PIRSF" id="PIRSF016817">
    <property type="entry name" value="UCP016817_carboligase"/>
    <property type="match status" value="1"/>
</dbReference>
<keyword evidence="1" id="KW-0547">Nucleotide-binding</keyword>
<organism evidence="3 4">
    <name type="scientific">Methanocaldococcus bathoardescens</name>
    <dbReference type="NCBI Taxonomy" id="1301915"/>
    <lineage>
        <taxon>Archaea</taxon>
        <taxon>Methanobacteriati</taxon>
        <taxon>Methanobacteriota</taxon>
        <taxon>Methanomada group</taxon>
        <taxon>Methanococci</taxon>
        <taxon>Methanococcales</taxon>
        <taxon>Methanocaldococcaceae</taxon>
        <taxon>Methanocaldococcus</taxon>
    </lineage>
</organism>
<dbReference type="InterPro" id="IPR011761">
    <property type="entry name" value="ATP-grasp"/>
</dbReference>
<dbReference type="Proteomes" id="UP000028781">
    <property type="component" value="Chromosome"/>
</dbReference>
<evidence type="ECO:0000259" key="2">
    <source>
        <dbReference type="PROSITE" id="PS50975"/>
    </source>
</evidence>
<gene>
    <name evidence="3" type="ORF">JH146_1119</name>
</gene>
<dbReference type="STRING" id="1301915.JH146_1119"/>
<keyword evidence="4" id="KW-1185">Reference proteome</keyword>
<dbReference type="PANTHER" id="PTHR21621:SF2">
    <property type="entry name" value="COENZYME GAMMA-F420-2:ALPHA-L-GLUTAMATE LIGASE"/>
    <property type="match status" value="1"/>
</dbReference>
<dbReference type="EMBL" id="CP009149">
    <property type="protein sequence ID" value="AIJ05962.1"/>
    <property type="molecule type" value="Genomic_DNA"/>
</dbReference>
<keyword evidence="1" id="KW-0067">ATP-binding</keyword>
<protein>
    <recommendedName>
        <fullName evidence="2">ATP-grasp domain-containing protein</fullName>
    </recommendedName>
</protein>
<proteinExistence type="predicted"/>
<dbReference type="PROSITE" id="PS50975">
    <property type="entry name" value="ATP_GRASP"/>
    <property type="match status" value="1"/>
</dbReference>
<name>A0A076LGF5_9EURY</name>
<sequence>MYSNLMLYFIFFSYFIHRPIIMRENLKALVLGVNTRPIVNSLKKLGFYVYSVSYYAPEDLNADKKYYLINPLAHGRLKENYNENRLIEIANELVDEVDYVFITSGVFEFENSKIPKWDNVVGNEPKKINEISNKHKTYKKLKNLGFNIPETKKINNKTQLYKFLEEFKFCILKPIYGSGGGILKINLNNLNDGLIYGIKFPIIAQEYVRGKSFSANFIGNTFITFNKQIIIKGMYAGNLTPYLNLPNKFVKIFGEVIETFELKGMNGIDFLIKDSEPYIVDINPRILGTFETIEMSASQNLAKALLNNNYAKEIKPKESYIKRILFAKEKIIVNISKRDFIYDIPKKNAVIEKGEPIATVIAKENIKSIINSIYGECAEYEKRKEDREDI</sequence>
<dbReference type="AlphaFoldDB" id="A0A076LGF5"/>
<dbReference type="Gene3D" id="3.30.470.20">
    <property type="entry name" value="ATP-grasp fold, B domain"/>
    <property type="match status" value="1"/>
</dbReference>
<dbReference type="KEGG" id="mjh:JH146_1119"/>
<dbReference type="Pfam" id="PF02655">
    <property type="entry name" value="ATP-grasp_3"/>
    <property type="match status" value="1"/>
</dbReference>
<dbReference type="SUPFAM" id="SSF56059">
    <property type="entry name" value="Glutathione synthetase ATP-binding domain-like"/>
    <property type="match status" value="1"/>
</dbReference>
<dbReference type="InterPro" id="IPR003806">
    <property type="entry name" value="ATP-grasp_PylC-type"/>
</dbReference>